<sequence>MEDHSYSLPIWAKDTQSVVQKALSKENIELRPAADVHSDQKTFDVTGCLKPYSPHAPIELAAVSNDDAPQSQLPLRHDNQKQPDSNGGTRINLDKSDVSATRSIDSKSSPKKKPNGRVLYCNIPCGGNVNIPDEKKFNINPYTNFYFVYYNIKVPFVTNEALILLATNKIDTFCDPFIIEF</sequence>
<dbReference type="EMBL" id="PQXI01000280">
    <property type="protein sequence ID" value="TGO20612.1"/>
    <property type="molecule type" value="Genomic_DNA"/>
</dbReference>
<dbReference type="AlphaFoldDB" id="A0A4Z1FCW3"/>
<protein>
    <submittedName>
        <fullName evidence="2">Uncharacterized protein</fullName>
    </submittedName>
</protein>
<accession>A0A4Z1FCW3</accession>
<evidence type="ECO:0000313" key="3">
    <source>
        <dbReference type="Proteomes" id="UP000297910"/>
    </source>
</evidence>
<reference evidence="2 3" key="1">
    <citation type="submission" date="2017-12" db="EMBL/GenBank/DDBJ databases">
        <title>Comparative genomics of Botrytis spp.</title>
        <authorList>
            <person name="Valero-Jimenez C.A."/>
            <person name="Tapia P."/>
            <person name="Veloso J."/>
            <person name="Silva-Moreno E."/>
            <person name="Staats M."/>
            <person name="Valdes J.H."/>
            <person name="Van Kan J.A.L."/>
        </authorList>
    </citation>
    <scope>NUCLEOTIDE SEQUENCE [LARGE SCALE GENOMIC DNA]</scope>
    <source>
        <strain evidence="2 3">Bp0003</strain>
    </source>
</reference>
<dbReference type="Proteomes" id="UP000297910">
    <property type="component" value="Unassembled WGS sequence"/>
</dbReference>
<proteinExistence type="predicted"/>
<organism evidence="2 3">
    <name type="scientific">Botrytis paeoniae</name>
    <dbReference type="NCBI Taxonomy" id="278948"/>
    <lineage>
        <taxon>Eukaryota</taxon>
        <taxon>Fungi</taxon>
        <taxon>Dikarya</taxon>
        <taxon>Ascomycota</taxon>
        <taxon>Pezizomycotina</taxon>
        <taxon>Leotiomycetes</taxon>
        <taxon>Helotiales</taxon>
        <taxon>Sclerotiniaceae</taxon>
        <taxon>Botrytis</taxon>
    </lineage>
</organism>
<comment type="caution">
    <text evidence="2">The sequence shown here is derived from an EMBL/GenBank/DDBJ whole genome shotgun (WGS) entry which is preliminary data.</text>
</comment>
<evidence type="ECO:0000313" key="2">
    <source>
        <dbReference type="EMBL" id="TGO20612.1"/>
    </source>
</evidence>
<evidence type="ECO:0000256" key="1">
    <source>
        <dbReference type="SAM" id="MobiDB-lite"/>
    </source>
</evidence>
<feature type="region of interest" description="Disordered" evidence="1">
    <location>
        <begin position="69"/>
        <end position="115"/>
    </location>
</feature>
<name>A0A4Z1FCW3_9HELO</name>
<gene>
    <name evidence="2" type="ORF">BPAE_0281g00120</name>
</gene>
<keyword evidence="3" id="KW-1185">Reference proteome</keyword>